<evidence type="ECO:0000313" key="3">
    <source>
        <dbReference type="EMBL" id="MBB5069110.1"/>
    </source>
</evidence>
<dbReference type="Proteomes" id="UP000580474">
    <property type="component" value="Unassembled WGS sequence"/>
</dbReference>
<dbReference type="InterPro" id="IPR002347">
    <property type="entry name" value="SDR_fam"/>
</dbReference>
<name>A0A840NAX3_9PSEU</name>
<keyword evidence="2" id="KW-0560">Oxidoreductase</keyword>
<dbReference type="AlphaFoldDB" id="A0A840NAX3"/>
<dbReference type="SUPFAM" id="SSF51735">
    <property type="entry name" value="NAD(P)-binding Rossmann-fold domains"/>
    <property type="match status" value="1"/>
</dbReference>
<sequence>MSEDLTGKTVVITGASAGIGAAAARELAARGATVVPVGRSADKTRAVAAELGVEPLIADFASLRQVRSLADRLLRRCPVIDVLAHNAGGVVPRREVTEDGFELTLQSNYLAPFLLQALLHERLSASRAQVIVTSSMGHRFGRISLADLNFARRRFSSLRVYGSAKLADLIFARELARRAPETGISAVAFHPGTVGSSFGRDSRGPVSLVYGTAAGRTLLLGNEQGAAPLVHLASLADPRSVNGQYFHRMRANAPTSKQARDPALARNLWDTTEAMLGLT</sequence>
<dbReference type="Gene3D" id="3.40.50.720">
    <property type="entry name" value="NAD(P)-binding Rossmann-like Domain"/>
    <property type="match status" value="1"/>
</dbReference>
<dbReference type="Pfam" id="PF00106">
    <property type="entry name" value="adh_short"/>
    <property type="match status" value="1"/>
</dbReference>
<dbReference type="GO" id="GO:0016491">
    <property type="term" value="F:oxidoreductase activity"/>
    <property type="evidence" value="ECO:0007669"/>
    <property type="project" value="UniProtKB-KW"/>
</dbReference>
<accession>A0A840NAX3</accession>
<evidence type="ECO:0000313" key="4">
    <source>
        <dbReference type="Proteomes" id="UP000580474"/>
    </source>
</evidence>
<dbReference type="PANTHER" id="PTHR43157">
    <property type="entry name" value="PHOSPHATIDYLINOSITOL-GLYCAN BIOSYNTHESIS CLASS F PROTEIN-RELATED"/>
    <property type="match status" value="1"/>
</dbReference>
<dbReference type="PRINTS" id="PR00081">
    <property type="entry name" value="GDHRDH"/>
</dbReference>
<reference evidence="3 4" key="1">
    <citation type="submission" date="2020-08" db="EMBL/GenBank/DDBJ databases">
        <title>Sequencing the genomes of 1000 actinobacteria strains.</title>
        <authorList>
            <person name="Klenk H.-P."/>
        </authorList>
    </citation>
    <scope>NUCLEOTIDE SEQUENCE [LARGE SCALE GENOMIC DNA]</scope>
    <source>
        <strain evidence="3 4">DSM 45582</strain>
    </source>
</reference>
<dbReference type="EMBL" id="JACHIV010000001">
    <property type="protein sequence ID" value="MBB5069110.1"/>
    <property type="molecule type" value="Genomic_DNA"/>
</dbReference>
<dbReference type="RefSeq" id="WP_221315776.1">
    <property type="nucleotide sequence ID" value="NZ_JACHIV010000001.1"/>
</dbReference>
<comment type="caution">
    <text evidence="3">The sequence shown here is derived from an EMBL/GenBank/DDBJ whole genome shotgun (WGS) entry which is preliminary data.</text>
</comment>
<gene>
    <name evidence="3" type="ORF">BJ969_002198</name>
</gene>
<evidence type="ECO:0000256" key="1">
    <source>
        <dbReference type="ARBA" id="ARBA00006484"/>
    </source>
</evidence>
<evidence type="ECO:0000256" key="2">
    <source>
        <dbReference type="ARBA" id="ARBA00023002"/>
    </source>
</evidence>
<keyword evidence="4" id="KW-1185">Reference proteome</keyword>
<dbReference type="InterPro" id="IPR020904">
    <property type="entry name" value="Sc_DH/Rdtase_CS"/>
</dbReference>
<dbReference type="InterPro" id="IPR036291">
    <property type="entry name" value="NAD(P)-bd_dom_sf"/>
</dbReference>
<dbReference type="PROSITE" id="PS00061">
    <property type="entry name" value="ADH_SHORT"/>
    <property type="match status" value="1"/>
</dbReference>
<protein>
    <submittedName>
        <fullName evidence="3">NAD(P)-dependent dehydrogenase (Short-subunit alcohol dehydrogenase family)</fullName>
    </submittedName>
</protein>
<organism evidence="3 4">
    <name type="scientific">Saccharopolyspora gloriosae</name>
    <dbReference type="NCBI Taxonomy" id="455344"/>
    <lineage>
        <taxon>Bacteria</taxon>
        <taxon>Bacillati</taxon>
        <taxon>Actinomycetota</taxon>
        <taxon>Actinomycetes</taxon>
        <taxon>Pseudonocardiales</taxon>
        <taxon>Pseudonocardiaceae</taxon>
        <taxon>Saccharopolyspora</taxon>
    </lineage>
</organism>
<comment type="similarity">
    <text evidence="1">Belongs to the short-chain dehydrogenases/reductases (SDR) family.</text>
</comment>
<proteinExistence type="inferred from homology"/>
<dbReference type="PANTHER" id="PTHR43157:SF31">
    <property type="entry name" value="PHOSPHATIDYLINOSITOL-GLYCAN BIOSYNTHESIS CLASS F PROTEIN"/>
    <property type="match status" value="1"/>
</dbReference>